<proteinExistence type="predicted"/>
<evidence type="ECO:0000313" key="2">
    <source>
        <dbReference type="Proteomes" id="UP000282378"/>
    </source>
</evidence>
<gene>
    <name evidence="1" type="ORF">APX70_00036</name>
</gene>
<sequence length="68" mass="7008">MRCPAMLPAMACDKRGFGQINCNWPEPQIGNPAASIQSRSSVVRAGSSALLNSALISVGLASNCSTLS</sequence>
<dbReference type="EMBL" id="RBNL01004063">
    <property type="protein sequence ID" value="RML39736.1"/>
    <property type="molecule type" value="Genomic_DNA"/>
</dbReference>
<comment type="caution">
    <text evidence="1">The sequence shown here is derived from an EMBL/GenBank/DDBJ whole genome shotgun (WGS) entry which is preliminary data.</text>
</comment>
<protein>
    <submittedName>
        <fullName evidence="1">Uncharacterized protein</fullName>
    </submittedName>
</protein>
<evidence type="ECO:0000313" key="1">
    <source>
        <dbReference type="EMBL" id="RML39736.1"/>
    </source>
</evidence>
<reference evidence="1 2" key="1">
    <citation type="submission" date="2018-08" db="EMBL/GenBank/DDBJ databases">
        <title>Recombination of ecologically and evolutionarily significant loci maintains genetic cohesion in the Pseudomonas syringae species complex.</title>
        <authorList>
            <person name="Dillon M."/>
            <person name="Thakur S."/>
            <person name="Almeida R.N.D."/>
            <person name="Weir B.S."/>
            <person name="Guttman D.S."/>
        </authorList>
    </citation>
    <scope>NUCLEOTIDE SEQUENCE [LARGE SCALE GENOMIC DNA]</scope>
    <source>
        <strain evidence="1 2">88_10</strain>
    </source>
</reference>
<dbReference type="Proteomes" id="UP000282378">
    <property type="component" value="Unassembled WGS sequence"/>
</dbReference>
<name>A0A3M2VKN1_PSEYM</name>
<organism evidence="1 2">
    <name type="scientific">Pseudomonas syringae pv. maculicola</name>
    <dbReference type="NCBI Taxonomy" id="59511"/>
    <lineage>
        <taxon>Bacteria</taxon>
        <taxon>Pseudomonadati</taxon>
        <taxon>Pseudomonadota</taxon>
        <taxon>Gammaproteobacteria</taxon>
        <taxon>Pseudomonadales</taxon>
        <taxon>Pseudomonadaceae</taxon>
        <taxon>Pseudomonas</taxon>
    </lineage>
</organism>
<accession>A0A3M2VKN1</accession>
<dbReference type="AlphaFoldDB" id="A0A3M2VKN1"/>